<dbReference type="RefSeq" id="WP_013257446.1">
    <property type="nucleotide sequence ID" value="NC_014365.1"/>
</dbReference>
<dbReference type="HOGENOM" id="CLU_828355_0_0_7"/>
<organism evidence="5 6">
    <name type="scientific">Desulfarculus baarsii (strain ATCC 33931 / DSM 2075 / LMG 7858 / VKM B-1802 / 2st14)</name>
    <dbReference type="NCBI Taxonomy" id="644282"/>
    <lineage>
        <taxon>Bacteria</taxon>
        <taxon>Pseudomonadati</taxon>
        <taxon>Thermodesulfobacteriota</taxon>
        <taxon>Desulfarculia</taxon>
        <taxon>Desulfarculales</taxon>
        <taxon>Desulfarculaceae</taxon>
        <taxon>Desulfarculus</taxon>
    </lineage>
</organism>
<dbReference type="EMBL" id="CP002085">
    <property type="protein sequence ID" value="ADK83991.1"/>
    <property type="molecule type" value="Genomic_DNA"/>
</dbReference>
<dbReference type="eggNOG" id="COG0688">
    <property type="taxonomic scope" value="Bacteria"/>
</dbReference>
<accession>E1QEK5</accession>
<dbReference type="KEGG" id="dbr:Deba_0619"/>
<evidence type="ECO:0000313" key="5">
    <source>
        <dbReference type="EMBL" id="ADK83991.1"/>
    </source>
</evidence>
<sequence length="347" mass="38380">MSRTPHQYIERHSGRVCEERLFADRLIGCVYNGLREKSQRAFKALTSARASEALGYLNYDTVLGSRLKSGPAMLRALGVDPAECLDDPKGLDTARKVFERRIRYWRCRPMPEDPAAIVSPSDARILLGSLQRESMLFLKDKFFDFRELLGEGKTRWLRAFADGDWAVLRLTPDKYHYNHTPVAGRVIDCYGLEGDHHSCNPRAVVRMVTPFSKNRRLISVIDTDQPGGTGCGLVAMVEVVALMVGDIVDCYSARRYDDPQPLTPGLFVEKGAPKSLFRPGSSTVVLLFQAGRARFAADLLAAQRRLDVSSRFSLGFGAPLAEVDVAVRSAIATAIAPNGAGKFGENR</sequence>
<evidence type="ECO:0000256" key="2">
    <source>
        <dbReference type="ARBA" id="ARBA00023145"/>
    </source>
</evidence>
<dbReference type="PANTHER" id="PTHR10067">
    <property type="entry name" value="PHOSPHATIDYLSERINE DECARBOXYLASE"/>
    <property type="match status" value="1"/>
</dbReference>
<proteinExistence type="predicted"/>
<dbReference type="AlphaFoldDB" id="E1QEK5"/>
<name>E1QEK5_DESB2</name>
<keyword evidence="3 5" id="KW-0456">Lyase</keyword>
<evidence type="ECO:0000256" key="3">
    <source>
        <dbReference type="ARBA" id="ARBA00023239"/>
    </source>
</evidence>
<dbReference type="Proteomes" id="UP000009047">
    <property type="component" value="Chromosome"/>
</dbReference>
<dbReference type="GO" id="GO:0008654">
    <property type="term" value="P:phospholipid biosynthetic process"/>
    <property type="evidence" value="ECO:0007669"/>
    <property type="project" value="InterPro"/>
</dbReference>
<keyword evidence="2" id="KW-0865">Zymogen</keyword>
<evidence type="ECO:0000256" key="4">
    <source>
        <dbReference type="ARBA" id="ARBA00023317"/>
    </source>
</evidence>
<dbReference type="GO" id="GO:0004609">
    <property type="term" value="F:phosphatidylserine decarboxylase activity"/>
    <property type="evidence" value="ECO:0007669"/>
    <property type="project" value="UniProtKB-EC"/>
</dbReference>
<dbReference type="STRING" id="644282.Deba_0619"/>
<dbReference type="InterPro" id="IPR003817">
    <property type="entry name" value="PS_Dcarbxylase"/>
</dbReference>
<reference evidence="5 6" key="1">
    <citation type="journal article" date="2010" name="Stand. Genomic Sci.">
        <title>Complete genome sequence of Desulfarculus baarsii type strain (2st14).</title>
        <authorList>
            <person name="Sun H."/>
            <person name="Spring S."/>
            <person name="Lapidus A."/>
            <person name="Davenport K."/>
            <person name="Del Rio T.G."/>
            <person name="Tice H."/>
            <person name="Nolan M."/>
            <person name="Copeland A."/>
            <person name="Cheng J.F."/>
            <person name="Lucas S."/>
            <person name="Tapia R."/>
            <person name="Goodwin L."/>
            <person name="Pitluck S."/>
            <person name="Ivanova N."/>
            <person name="Pagani I."/>
            <person name="Mavromatis K."/>
            <person name="Ovchinnikova G."/>
            <person name="Pati A."/>
            <person name="Chen A."/>
            <person name="Palaniappan K."/>
            <person name="Hauser L."/>
            <person name="Chang Y.J."/>
            <person name="Jeffries C.D."/>
            <person name="Detter J.C."/>
            <person name="Han C."/>
            <person name="Rohde M."/>
            <person name="Brambilla E."/>
            <person name="Goker M."/>
            <person name="Woyke T."/>
            <person name="Bristow J."/>
            <person name="Eisen J.A."/>
            <person name="Markowitz V."/>
            <person name="Hugenholtz P."/>
            <person name="Kyrpides N.C."/>
            <person name="Klenk H.P."/>
            <person name="Land M."/>
        </authorList>
    </citation>
    <scope>NUCLEOTIDE SEQUENCE [LARGE SCALE GENOMIC DNA]</scope>
    <source>
        <strain evidence="6">ATCC 33931 / DSM 2075 / LMG 7858 / VKM B-1802 / 2st14</strain>
    </source>
</reference>
<keyword evidence="4" id="KW-0670">Pyruvate</keyword>
<dbReference type="Pfam" id="PF02666">
    <property type="entry name" value="PS_Dcarbxylase"/>
    <property type="match status" value="1"/>
</dbReference>
<keyword evidence="1" id="KW-0210">Decarboxylase</keyword>
<evidence type="ECO:0000256" key="1">
    <source>
        <dbReference type="ARBA" id="ARBA00022793"/>
    </source>
</evidence>
<dbReference type="OrthoDB" id="9802030at2"/>
<protein>
    <submittedName>
        <fullName evidence="5">Phosphatidylserine decarboxylase</fullName>
        <ecNumber evidence="5">4.1.1.65</ecNumber>
    </submittedName>
</protein>
<keyword evidence="6" id="KW-1185">Reference proteome</keyword>
<dbReference type="EC" id="4.1.1.65" evidence="5"/>
<gene>
    <name evidence="5" type="ordered locus">Deba_0619</name>
</gene>
<evidence type="ECO:0000313" key="6">
    <source>
        <dbReference type="Proteomes" id="UP000009047"/>
    </source>
</evidence>